<feature type="compositionally biased region" description="Basic and acidic residues" evidence="3">
    <location>
        <begin position="370"/>
        <end position="382"/>
    </location>
</feature>
<dbReference type="PROSITE" id="PS51192">
    <property type="entry name" value="HELICASE_ATP_BIND_1"/>
    <property type="match status" value="1"/>
</dbReference>
<dbReference type="EMBL" id="QNRT01000001">
    <property type="protein sequence ID" value="RBP52986.1"/>
    <property type="molecule type" value="Genomic_DNA"/>
</dbReference>
<dbReference type="GO" id="GO:0005524">
    <property type="term" value="F:ATP binding"/>
    <property type="evidence" value="ECO:0007669"/>
    <property type="project" value="InterPro"/>
</dbReference>
<proteinExistence type="predicted"/>
<comment type="caution">
    <text evidence="6">The sequence shown here is derived from an EMBL/GenBank/DDBJ whole genome shotgun (WGS) entry which is preliminary data.</text>
</comment>
<organism evidence="6 7">
    <name type="scientific">Arenicella xantha</name>
    <dbReference type="NCBI Taxonomy" id="644221"/>
    <lineage>
        <taxon>Bacteria</taxon>
        <taxon>Pseudomonadati</taxon>
        <taxon>Pseudomonadota</taxon>
        <taxon>Gammaproteobacteria</taxon>
        <taxon>Arenicellales</taxon>
        <taxon>Arenicellaceae</taxon>
        <taxon>Arenicella</taxon>
    </lineage>
</organism>
<evidence type="ECO:0000256" key="3">
    <source>
        <dbReference type="SAM" id="MobiDB-lite"/>
    </source>
</evidence>
<dbReference type="InParanoid" id="A0A395JRA2"/>
<dbReference type="InterPro" id="IPR001650">
    <property type="entry name" value="Helicase_C-like"/>
</dbReference>
<evidence type="ECO:0000259" key="4">
    <source>
        <dbReference type="PROSITE" id="PS51192"/>
    </source>
</evidence>
<dbReference type="OrthoDB" id="9760715at2"/>
<keyword evidence="2 6" id="KW-0347">Helicase</keyword>
<dbReference type="SMART" id="SM00490">
    <property type="entry name" value="HELICc"/>
    <property type="match status" value="1"/>
</dbReference>
<dbReference type="SUPFAM" id="SSF52540">
    <property type="entry name" value="P-loop containing nucleoside triphosphate hydrolases"/>
    <property type="match status" value="2"/>
</dbReference>
<dbReference type="InterPro" id="IPR049730">
    <property type="entry name" value="SNF2/RAD54-like_C"/>
</dbReference>
<dbReference type="PANTHER" id="PTHR45629:SF7">
    <property type="entry name" value="DNA EXCISION REPAIR PROTEIN ERCC-6-RELATED"/>
    <property type="match status" value="1"/>
</dbReference>
<feature type="domain" description="Helicase ATP-binding" evidence="4">
    <location>
        <begin position="468"/>
        <end position="671"/>
    </location>
</feature>
<gene>
    <name evidence="6" type="ORF">DFR28_101370</name>
</gene>
<dbReference type="InterPro" id="IPR014001">
    <property type="entry name" value="Helicase_ATP-bd"/>
</dbReference>
<dbReference type="PANTHER" id="PTHR45629">
    <property type="entry name" value="SNF2/RAD54 FAMILY MEMBER"/>
    <property type="match status" value="1"/>
</dbReference>
<dbReference type="GO" id="GO:0016787">
    <property type="term" value="F:hydrolase activity"/>
    <property type="evidence" value="ECO:0007669"/>
    <property type="project" value="UniProtKB-KW"/>
</dbReference>
<dbReference type="InterPro" id="IPR027417">
    <property type="entry name" value="P-loop_NTPase"/>
</dbReference>
<evidence type="ECO:0000313" key="6">
    <source>
        <dbReference type="EMBL" id="RBP52986.1"/>
    </source>
</evidence>
<dbReference type="Pfam" id="PF00176">
    <property type="entry name" value="SNF2-rel_dom"/>
    <property type="match status" value="1"/>
</dbReference>
<keyword evidence="1" id="KW-0378">Hydrolase</keyword>
<dbReference type="Pfam" id="PF00271">
    <property type="entry name" value="Helicase_C"/>
    <property type="match status" value="1"/>
</dbReference>
<dbReference type="InterPro" id="IPR050496">
    <property type="entry name" value="SNF2_RAD54_helicase_repair"/>
</dbReference>
<dbReference type="Gene3D" id="3.40.50.10810">
    <property type="entry name" value="Tandem AAA-ATPase domain"/>
    <property type="match status" value="1"/>
</dbReference>
<dbReference type="PROSITE" id="PS51194">
    <property type="entry name" value="HELICASE_CTER"/>
    <property type="match status" value="1"/>
</dbReference>
<evidence type="ECO:0000256" key="1">
    <source>
        <dbReference type="ARBA" id="ARBA00022801"/>
    </source>
</evidence>
<name>A0A395JRA2_9GAMM</name>
<feature type="compositionally biased region" description="Acidic residues" evidence="3">
    <location>
        <begin position="195"/>
        <end position="208"/>
    </location>
</feature>
<dbReference type="Proteomes" id="UP000253083">
    <property type="component" value="Unassembled WGS sequence"/>
</dbReference>
<feature type="domain" description="Helicase C-terminal" evidence="5">
    <location>
        <begin position="822"/>
        <end position="980"/>
    </location>
</feature>
<protein>
    <submittedName>
        <fullName evidence="6">SNF2 family DNA or RNA helicase</fullName>
    </submittedName>
</protein>
<dbReference type="InterPro" id="IPR038718">
    <property type="entry name" value="SNF2-like_sf"/>
</dbReference>
<dbReference type="InterPro" id="IPR000330">
    <property type="entry name" value="SNF2_N"/>
</dbReference>
<reference evidence="6 7" key="1">
    <citation type="submission" date="2018-06" db="EMBL/GenBank/DDBJ databases">
        <title>Genomic Encyclopedia of Type Strains, Phase IV (KMG-IV): sequencing the most valuable type-strain genomes for metagenomic binning, comparative biology and taxonomic classification.</title>
        <authorList>
            <person name="Goeker M."/>
        </authorList>
    </citation>
    <scope>NUCLEOTIDE SEQUENCE [LARGE SCALE GENOMIC DNA]</scope>
    <source>
        <strain evidence="6 7">DSM 24032</strain>
    </source>
</reference>
<dbReference type="Gene3D" id="3.40.50.300">
    <property type="entry name" value="P-loop containing nucleotide triphosphate hydrolases"/>
    <property type="match status" value="1"/>
</dbReference>
<feature type="region of interest" description="Disordered" evidence="3">
    <location>
        <begin position="370"/>
        <end position="403"/>
    </location>
</feature>
<keyword evidence="7" id="KW-1185">Reference proteome</keyword>
<keyword evidence="2 6" id="KW-0067">ATP-binding</keyword>
<sequence>MTVKEIINSIFISEPSKNDSFTVDFEADAAYFLVENKAALDLLKLTNGSELATFQYIHLEMLAERGLAEPIPNGFKVPNEMVVQFNKDLRRLFELPSRFPGYFKIETVSQLDQAEFRLTIIPHLPNGEEVHHQHGYKIRGALIEIIGDAEYLMTSGEYLAFDAYSKHKSDSTTPTELRNLQLIHALQRAKKIDETESENPESSDELMESESMSIKLDQFDNIDVVLPTEVKVSLDPQGDGSYLLLPDYGNDIHQSDLVNRLAQLSHGERVGSLRVGHKRLILDERIMAATRELLGKGSRPKVITKDNLKKFLQNPSAFIDSTLINLDEGFSSRVLGLTDYIPVKFTEFEDSERDWFGEAPLEEAIIASEKIQRNAPQDHETSSDSDTESDSGSETGEQPSKKALAIHENIDGITYARDAQEYFSGKTINEVACKADIDWTKYRYKPYDYQEEGIRWIVGLAQQSMNIESNDMGKLGALLADDMGLGKTFMSLAALSEYMELCNKANKSHKPMLIVAPLTLMQNWKAEVAKFFGTENGPFRDIVILQADADLRKYRSNNHGGNEINLNRGANEASIKYALKVGGEYLNSRLDMPKRLVITTYETLAGYQFSLAKVDWSIVIFDEAQRIKNPNTLATIAAKGLKANFKLLATGTPVENGLNDFWCLMDTARPGYLSSYRDFNSKYMKPVSVANDESRSRIKVECGEALRKQVGALMCRRTKQDNLNGLPSKTVFVGTKETTGPEIYSEILDSTMSGYQEIVYDQIIKYVLNPEDTRKGKVLTALHALRNASLHPRLADDTGLKKLPTSMSDAQNIIAESSKLQKMTELLDQIKLRDEKVLIFLVNKDLQVFLKAALGKIYNLNIPIINGDVKATAKNPTAETRTSLIEQFEATPGFGIMLLSPIAAGVGLTIVGANNVIHLERHWNPAKEAQATDRVYRIGQIKNVNVYLPVTHHSNRLVKSYEQNLNDLLANKTSWSDAVVVPEQFSESEFDCFGLVGGNEEANNSPSITMDDVDSASYEWFEAFSALLLAKHFDGSVELTTTGGDDGIDSIIRSIKANYAVQSKHSNNPKRRKLASKDAIIEVETGSKVYSQYLEIELEKVVISNQLIARKVRGYAKMFEPIYIFDRNGIEKLMKAHPLTKLQVSQLLNKTRLEKPAKLL</sequence>
<dbReference type="CDD" id="cd18793">
    <property type="entry name" value="SF2_C_SNF"/>
    <property type="match status" value="1"/>
</dbReference>
<dbReference type="RefSeq" id="WP_113952596.1">
    <property type="nucleotide sequence ID" value="NZ_QNRT01000001.1"/>
</dbReference>
<evidence type="ECO:0000259" key="5">
    <source>
        <dbReference type="PROSITE" id="PS51194"/>
    </source>
</evidence>
<dbReference type="SMART" id="SM00487">
    <property type="entry name" value="DEXDc"/>
    <property type="match status" value="1"/>
</dbReference>
<evidence type="ECO:0000256" key="2">
    <source>
        <dbReference type="ARBA" id="ARBA00022806"/>
    </source>
</evidence>
<dbReference type="GO" id="GO:0004386">
    <property type="term" value="F:helicase activity"/>
    <property type="evidence" value="ECO:0007669"/>
    <property type="project" value="UniProtKB-KW"/>
</dbReference>
<keyword evidence="2 6" id="KW-0547">Nucleotide-binding</keyword>
<dbReference type="AlphaFoldDB" id="A0A395JRA2"/>
<accession>A0A395JRA2</accession>
<evidence type="ECO:0000313" key="7">
    <source>
        <dbReference type="Proteomes" id="UP000253083"/>
    </source>
</evidence>
<feature type="region of interest" description="Disordered" evidence="3">
    <location>
        <begin position="190"/>
        <end position="210"/>
    </location>
</feature>